<proteinExistence type="predicted"/>
<protein>
    <submittedName>
        <fullName evidence="1">Uncharacterized protein</fullName>
    </submittedName>
</protein>
<name>A0ABS8PXL9_9BACT</name>
<evidence type="ECO:0000313" key="2">
    <source>
        <dbReference type="Proteomes" id="UP001199816"/>
    </source>
</evidence>
<keyword evidence="2" id="KW-1185">Reference proteome</keyword>
<dbReference type="Proteomes" id="UP001199816">
    <property type="component" value="Unassembled WGS sequence"/>
</dbReference>
<dbReference type="RefSeq" id="WP_231008385.1">
    <property type="nucleotide sequence ID" value="NZ_JAJNEC010000007.1"/>
</dbReference>
<accession>A0ABS8PXL9</accession>
<comment type="caution">
    <text evidence="1">The sequence shown here is derived from an EMBL/GenBank/DDBJ whole genome shotgun (WGS) entry which is preliminary data.</text>
</comment>
<reference evidence="1 2" key="1">
    <citation type="submission" date="2021-11" db="EMBL/GenBank/DDBJ databases">
        <title>Genomic of Niabella pedocola.</title>
        <authorList>
            <person name="Wu T."/>
        </authorList>
    </citation>
    <scope>NUCLEOTIDE SEQUENCE [LARGE SCALE GENOMIC DNA]</scope>
    <source>
        <strain evidence="1 2">JCM 31011</strain>
    </source>
</reference>
<gene>
    <name evidence="1" type="ORF">LQ567_23675</name>
</gene>
<dbReference type="EMBL" id="JAJNEC010000007">
    <property type="protein sequence ID" value="MCD2425804.1"/>
    <property type="molecule type" value="Genomic_DNA"/>
</dbReference>
<dbReference type="PROSITE" id="PS51257">
    <property type="entry name" value="PROKAR_LIPOPROTEIN"/>
    <property type="match status" value="1"/>
</dbReference>
<sequence length="144" mass="16411">MSWKWGTALLLLAGFLTGLYSCYGTRRTLLMENRVHHWKLYFVKKSNFSVGTYRHFELYYKNRPLVLPKAVTDGQRDINTFEAASIIDNRSNAFGTAVVTFEGHFTDTAGVGYRQLVTLHIRPLFNDDLQVYNPCNGATVVITP</sequence>
<evidence type="ECO:0000313" key="1">
    <source>
        <dbReference type="EMBL" id="MCD2425804.1"/>
    </source>
</evidence>
<organism evidence="1 2">
    <name type="scientific">Niabella pedocola</name>
    <dbReference type="NCBI Taxonomy" id="1752077"/>
    <lineage>
        <taxon>Bacteria</taxon>
        <taxon>Pseudomonadati</taxon>
        <taxon>Bacteroidota</taxon>
        <taxon>Chitinophagia</taxon>
        <taxon>Chitinophagales</taxon>
        <taxon>Chitinophagaceae</taxon>
        <taxon>Niabella</taxon>
    </lineage>
</organism>